<name>A0A0F9N7X6_9ZZZZ</name>
<dbReference type="Pfam" id="PF08843">
    <property type="entry name" value="AbiEii"/>
    <property type="match status" value="1"/>
</dbReference>
<organism evidence="1">
    <name type="scientific">marine sediment metagenome</name>
    <dbReference type="NCBI Taxonomy" id="412755"/>
    <lineage>
        <taxon>unclassified sequences</taxon>
        <taxon>metagenomes</taxon>
        <taxon>ecological metagenomes</taxon>
    </lineage>
</organism>
<gene>
    <name evidence="1" type="ORF">LCGC14_1000570</name>
</gene>
<comment type="caution">
    <text evidence="1">The sequence shown here is derived from an EMBL/GenBank/DDBJ whole genome shotgun (WGS) entry which is preliminary data.</text>
</comment>
<dbReference type="InterPro" id="IPR014942">
    <property type="entry name" value="AbiEii"/>
</dbReference>
<reference evidence="1" key="1">
    <citation type="journal article" date="2015" name="Nature">
        <title>Complex archaea that bridge the gap between prokaryotes and eukaryotes.</title>
        <authorList>
            <person name="Spang A."/>
            <person name="Saw J.H."/>
            <person name="Jorgensen S.L."/>
            <person name="Zaremba-Niedzwiedzka K."/>
            <person name="Martijn J."/>
            <person name="Lind A.E."/>
            <person name="van Eijk R."/>
            <person name="Schleper C."/>
            <person name="Guy L."/>
            <person name="Ettema T.J."/>
        </authorList>
    </citation>
    <scope>NUCLEOTIDE SEQUENCE</scope>
</reference>
<evidence type="ECO:0000313" key="1">
    <source>
        <dbReference type="EMBL" id="KKN13999.1"/>
    </source>
</evidence>
<dbReference type="AlphaFoldDB" id="A0A0F9N7X6"/>
<accession>A0A0F9N7X6</accession>
<dbReference type="Gene3D" id="3.10.450.620">
    <property type="entry name" value="JHP933, nucleotidyltransferase-like core domain"/>
    <property type="match status" value="1"/>
</dbReference>
<sequence>MLDIKQIESFYPESLRSFKKNLLREYMQYKMLEAIFESEVGRKLALLGGTAARIIHGNTRFSEDLDFDNLGINRNDFEQLISLIKKKLKLQGYKVEIRNFFKGPCKSLIKIPNVLYENKISEDKNEKLLIRINMEPQDFSYKLDKIIINKFDVFLRINVVPQDILLSQKIYCIFSRKRQMGRDFHDILFFLGKTKPNIKYLKQKLSIISQDDLKSKILHKCKRIDFKQLVKDLEPFLFTPEDSKRLLSFYDFLKDYNF</sequence>
<dbReference type="EMBL" id="LAZR01003862">
    <property type="protein sequence ID" value="KKN13999.1"/>
    <property type="molecule type" value="Genomic_DNA"/>
</dbReference>
<protein>
    <recommendedName>
        <fullName evidence="2">Nucleotidyl transferase AbiEii/AbiGii toxin family protein</fullName>
    </recommendedName>
</protein>
<proteinExistence type="predicted"/>
<evidence type="ECO:0008006" key="2">
    <source>
        <dbReference type="Google" id="ProtNLM"/>
    </source>
</evidence>